<dbReference type="AlphaFoldDB" id="A0AAD7CW06"/>
<dbReference type="Proteomes" id="UP001221757">
    <property type="component" value="Unassembled WGS sequence"/>
</dbReference>
<evidence type="ECO:0000313" key="1">
    <source>
        <dbReference type="EMBL" id="KAJ7665731.1"/>
    </source>
</evidence>
<reference evidence="1" key="1">
    <citation type="submission" date="2023-03" db="EMBL/GenBank/DDBJ databases">
        <title>Massive genome expansion in bonnet fungi (Mycena s.s.) driven by repeated elements and novel gene families across ecological guilds.</title>
        <authorList>
            <consortium name="Lawrence Berkeley National Laboratory"/>
            <person name="Harder C.B."/>
            <person name="Miyauchi S."/>
            <person name="Viragh M."/>
            <person name="Kuo A."/>
            <person name="Thoen E."/>
            <person name="Andreopoulos B."/>
            <person name="Lu D."/>
            <person name="Skrede I."/>
            <person name="Drula E."/>
            <person name="Henrissat B."/>
            <person name="Morin E."/>
            <person name="Kohler A."/>
            <person name="Barry K."/>
            <person name="LaButti K."/>
            <person name="Morin E."/>
            <person name="Salamov A."/>
            <person name="Lipzen A."/>
            <person name="Mereny Z."/>
            <person name="Hegedus B."/>
            <person name="Baldrian P."/>
            <person name="Stursova M."/>
            <person name="Weitz H."/>
            <person name="Taylor A."/>
            <person name="Grigoriev I.V."/>
            <person name="Nagy L.G."/>
            <person name="Martin F."/>
            <person name="Kauserud H."/>
        </authorList>
    </citation>
    <scope>NUCLEOTIDE SEQUENCE</scope>
    <source>
        <strain evidence="1">CBHHK067</strain>
    </source>
</reference>
<sequence length="174" mass="19923">MARTEWAQRESTIFRQLRPTPSNPPSEEVSAYFQDFAPSLCPKDYVATLDDIFSANLVHHNINAALAKNTKEPLVQFLVVVAMIHDIGHHIRRHFWLFDSRAKAIEEFPYFWEECTPGSWFSETGFDVEIALFGGIIGVVFEDENPSDLPFFEVNYARIQLFLSDRSGQGPKPE</sequence>
<gene>
    <name evidence="1" type="ORF">B0H17DRAFT_1210851</name>
</gene>
<keyword evidence="2" id="KW-1185">Reference proteome</keyword>
<dbReference type="EMBL" id="JARKIE010000213">
    <property type="protein sequence ID" value="KAJ7665731.1"/>
    <property type="molecule type" value="Genomic_DNA"/>
</dbReference>
<evidence type="ECO:0000313" key="2">
    <source>
        <dbReference type="Proteomes" id="UP001221757"/>
    </source>
</evidence>
<organism evidence="1 2">
    <name type="scientific">Mycena rosella</name>
    <name type="common">Pink bonnet</name>
    <name type="synonym">Agaricus rosellus</name>
    <dbReference type="NCBI Taxonomy" id="1033263"/>
    <lineage>
        <taxon>Eukaryota</taxon>
        <taxon>Fungi</taxon>
        <taxon>Dikarya</taxon>
        <taxon>Basidiomycota</taxon>
        <taxon>Agaricomycotina</taxon>
        <taxon>Agaricomycetes</taxon>
        <taxon>Agaricomycetidae</taxon>
        <taxon>Agaricales</taxon>
        <taxon>Marasmiineae</taxon>
        <taxon>Mycenaceae</taxon>
        <taxon>Mycena</taxon>
    </lineage>
</organism>
<comment type="caution">
    <text evidence="1">The sequence shown here is derived from an EMBL/GenBank/DDBJ whole genome shotgun (WGS) entry which is preliminary data.</text>
</comment>
<proteinExistence type="predicted"/>
<protein>
    <submittedName>
        <fullName evidence="1">Uncharacterized protein</fullName>
    </submittedName>
</protein>
<accession>A0AAD7CW06</accession>
<name>A0AAD7CW06_MYCRO</name>